<gene>
    <name evidence="2" type="ORF">QBC35DRAFT_442217</name>
</gene>
<reference evidence="2" key="2">
    <citation type="submission" date="2023-05" db="EMBL/GenBank/DDBJ databases">
        <authorList>
            <consortium name="Lawrence Berkeley National Laboratory"/>
            <person name="Steindorff A."/>
            <person name="Hensen N."/>
            <person name="Bonometti L."/>
            <person name="Westerberg I."/>
            <person name="Brannstrom I.O."/>
            <person name="Guillou S."/>
            <person name="Cros-Aarteil S."/>
            <person name="Calhoun S."/>
            <person name="Haridas S."/>
            <person name="Kuo A."/>
            <person name="Mondo S."/>
            <person name="Pangilinan J."/>
            <person name="Riley R."/>
            <person name="Labutti K."/>
            <person name="Andreopoulos B."/>
            <person name="Lipzen A."/>
            <person name="Chen C."/>
            <person name="Yanf M."/>
            <person name="Daum C."/>
            <person name="Ng V."/>
            <person name="Clum A."/>
            <person name="Ohm R."/>
            <person name="Martin F."/>
            <person name="Silar P."/>
            <person name="Natvig D."/>
            <person name="Lalanne C."/>
            <person name="Gautier V."/>
            <person name="Ament-Velasquez S.L."/>
            <person name="Kruys A."/>
            <person name="Hutchinson M.I."/>
            <person name="Powell A.J."/>
            <person name="Barry K."/>
            <person name="Miller A.N."/>
            <person name="Grigoriev I.V."/>
            <person name="Debuchy R."/>
            <person name="Gladieux P."/>
            <person name="Thoren M.H."/>
            <person name="Johannesson H."/>
        </authorList>
    </citation>
    <scope>NUCLEOTIDE SEQUENCE</scope>
    <source>
        <strain evidence="2">PSN309</strain>
    </source>
</reference>
<evidence type="ECO:0000256" key="1">
    <source>
        <dbReference type="SAM" id="MobiDB-lite"/>
    </source>
</evidence>
<dbReference type="AlphaFoldDB" id="A0AAN7AFJ7"/>
<accession>A0AAN7AFJ7</accession>
<evidence type="ECO:0000313" key="3">
    <source>
        <dbReference type="Proteomes" id="UP001302126"/>
    </source>
</evidence>
<reference evidence="2" key="1">
    <citation type="journal article" date="2023" name="Mol. Phylogenet. Evol.">
        <title>Genome-scale phylogeny and comparative genomics of the fungal order Sordariales.</title>
        <authorList>
            <person name="Hensen N."/>
            <person name="Bonometti L."/>
            <person name="Westerberg I."/>
            <person name="Brannstrom I.O."/>
            <person name="Guillou S."/>
            <person name="Cros-Aarteil S."/>
            <person name="Calhoun S."/>
            <person name="Haridas S."/>
            <person name="Kuo A."/>
            <person name="Mondo S."/>
            <person name="Pangilinan J."/>
            <person name="Riley R."/>
            <person name="LaButti K."/>
            <person name="Andreopoulos B."/>
            <person name="Lipzen A."/>
            <person name="Chen C."/>
            <person name="Yan M."/>
            <person name="Daum C."/>
            <person name="Ng V."/>
            <person name="Clum A."/>
            <person name="Steindorff A."/>
            <person name="Ohm R.A."/>
            <person name="Martin F."/>
            <person name="Silar P."/>
            <person name="Natvig D.O."/>
            <person name="Lalanne C."/>
            <person name="Gautier V."/>
            <person name="Ament-Velasquez S.L."/>
            <person name="Kruys A."/>
            <person name="Hutchinson M.I."/>
            <person name="Powell A.J."/>
            <person name="Barry K."/>
            <person name="Miller A.N."/>
            <person name="Grigoriev I.V."/>
            <person name="Debuchy R."/>
            <person name="Gladieux P."/>
            <person name="Hiltunen Thoren M."/>
            <person name="Johannesson H."/>
        </authorList>
    </citation>
    <scope>NUCLEOTIDE SEQUENCE</scope>
    <source>
        <strain evidence="2">PSN309</strain>
    </source>
</reference>
<feature type="region of interest" description="Disordered" evidence="1">
    <location>
        <begin position="474"/>
        <end position="496"/>
    </location>
</feature>
<keyword evidence="3" id="KW-1185">Reference proteome</keyword>
<dbReference type="Proteomes" id="UP001302126">
    <property type="component" value="Unassembled WGS sequence"/>
</dbReference>
<feature type="compositionally biased region" description="Basic and acidic residues" evidence="1">
    <location>
        <begin position="477"/>
        <end position="496"/>
    </location>
</feature>
<proteinExistence type="predicted"/>
<dbReference type="EMBL" id="MU864509">
    <property type="protein sequence ID" value="KAK4184027.1"/>
    <property type="molecule type" value="Genomic_DNA"/>
</dbReference>
<organism evidence="2 3">
    <name type="scientific">Podospora australis</name>
    <dbReference type="NCBI Taxonomy" id="1536484"/>
    <lineage>
        <taxon>Eukaryota</taxon>
        <taxon>Fungi</taxon>
        <taxon>Dikarya</taxon>
        <taxon>Ascomycota</taxon>
        <taxon>Pezizomycotina</taxon>
        <taxon>Sordariomycetes</taxon>
        <taxon>Sordariomycetidae</taxon>
        <taxon>Sordariales</taxon>
        <taxon>Podosporaceae</taxon>
        <taxon>Podospora</taxon>
    </lineage>
</organism>
<sequence length="544" mass="60967">MTPNTGAAVSLPTWYRHIITEKQKAAEEYWNENKERLKAVLEVSTLITFFSGKVSRPRAVLHLLAGFAFFVLVVKISSLSSGSTAAIYDEGVRKWRWTTEVEVGDAQALLSQDIGALETEAESGRRGGLRIVVFGEEDIASPSPSPGYRERTTRRPGWTDVLCDELNCSDLLSFVPIAFDHQTKQPIHSLTSNALYFGAVNSVLPRPWENENGTAKEEEDSEYSFQPNLYPVPWDLPDLTRQVDFFLSMPPALTEETLFVFSFGTWDIWSLASLPIHVAKPAVAGMVGSIFEQAERIYRNTSSPISPSAAETGVGTGKRRRERTQNEKFRIIIPKLFDPTLTPGWKTQRPAIFNSKVMSETDQQRNAATLTKFWNKQLAIQGQEWALKPPDFLKDEDLRNTNATKDSSISSSTSGVRGERDAFVFDLPGYLLDIMINRQMWETGLTDAYQLGLGPAGGMFWDVERPCMTPVVETAGDESKKASGKKAEKEEEEGHMCEDPEEYLFYSGTTVSPRAITGLGRQAAEMVRNERTVRADWERLYWSG</sequence>
<evidence type="ECO:0000313" key="2">
    <source>
        <dbReference type="EMBL" id="KAK4184027.1"/>
    </source>
</evidence>
<comment type="caution">
    <text evidence="2">The sequence shown here is derived from an EMBL/GenBank/DDBJ whole genome shotgun (WGS) entry which is preliminary data.</text>
</comment>
<dbReference type="Gene3D" id="3.40.50.1110">
    <property type="entry name" value="SGNH hydrolase"/>
    <property type="match status" value="1"/>
</dbReference>
<dbReference type="InterPro" id="IPR036514">
    <property type="entry name" value="SGNH_hydro_sf"/>
</dbReference>
<feature type="region of interest" description="Disordered" evidence="1">
    <location>
        <begin position="302"/>
        <end position="323"/>
    </location>
</feature>
<protein>
    <submittedName>
        <fullName evidence="2">Uncharacterized protein</fullName>
    </submittedName>
</protein>
<name>A0AAN7AFJ7_9PEZI</name>